<dbReference type="FunFam" id="3.30.200.20:FF:001238">
    <property type="entry name" value="Os08g0179000 protein"/>
    <property type="match status" value="1"/>
</dbReference>
<feature type="transmembrane region" description="Helical" evidence="19">
    <location>
        <begin position="461"/>
        <end position="480"/>
    </location>
</feature>
<dbReference type="Pfam" id="PF07714">
    <property type="entry name" value="PK_Tyr_Ser-Thr"/>
    <property type="match status" value="1"/>
</dbReference>
<evidence type="ECO:0000256" key="9">
    <source>
        <dbReference type="ARBA" id="ARBA00022840"/>
    </source>
</evidence>
<evidence type="ECO:0000256" key="20">
    <source>
        <dbReference type="SAM" id="SignalP"/>
    </source>
</evidence>
<dbReference type="FunFam" id="1.10.510.10:FF:000060">
    <property type="entry name" value="G-type lectin S-receptor-like serine/threonine-protein kinase"/>
    <property type="match status" value="1"/>
</dbReference>
<dbReference type="InterPro" id="IPR036427">
    <property type="entry name" value="Bromodomain-like_sf"/>
</dbReference>
<feature type="region of interest" description="Disordered" evidence="18">
    <location>
        <begin position="1237"/>
        <end position="1257"/>
    </location>
</feature>
<keyword evidence="7 17" id="KW-0547">Nucleotide-binding</keyword>
<gene>
    <name evidence="25" type="ORF">OsJ_30246</name>
</gene>
<evidence type="ECO:0000256" key="19">
    <source>
        <dbReference type="SAM" id="Phobius"/>
    </source>
</evidence>
<dbReference type="PRINTS" id="PR00503">
    <property type="entry name" value="BROMODOMAIN"/>
</dbReference>
<dbReference type="SUPFAM" id="SSF51110">
    <property type="entry name" value="alpha-D-mannose-specific plant lectins"/>
    <property type="match status" value="1"/>
</dbReference>
<dbReference type="InterPro" id="IPR003609">
    <property type="entry name" value="Pan_app"/>
</dbReference>
<name>B9G4X2_ORYSJ</name>
<dbReference type="SMART" id="SM00297">
    <property type="entry name" value="BROMO"/>
    <property type="match status" value="1"/>
</dbReference>
<dbReference type="SUPFAM" id="SSF56112">
    <property type="entry name" value="Protein kinase-like (PK-like)"/>
    <property type="match status" value="1"/>
</dbReference>
<feature type="region of interest" description="Disordered" evidence="18">
    <location>
        <begin position="1190"/>
        <end position="1224"/>
    </location>
</feature>
<evidence type="ECO:0000256" key="11">
    <source>
        <dbReference type="ARBA" id="ARBA00023157"/>
    </source>
</evidence>
<keyword evidence="10 16" id="KW-0103">Bromodomain</keyword>
<evidence type="ECO:0000256" key="7">
    <source>
        <dbReference type="ARBA" id="ARBA00022741"/>
    </source>
</evidence>
<dbReference type="Pfam" id="PF00954">
    <property type="entry name" value="S_locus_glycop"/>
    <property type="match status" value="1"/>
</dbReference>
<dbReference type="Pfam" id="PF00439">
    <property type="entry name" value="Bromodomain"/>
    <property type="match status" value="1"/>
</dbReference>
<dbReference type="PROSITE" id="PS00108">
    <property type="entry name" value="PROTEIN_KINASE_ST"/>
    <property type="match status" value="1"/>
</dbReference>
<dbReference type="GO" id="GO:0048544">
    <property type="term" value="P:recognition of pollen"/>
    <property type="evidence" value="ECO:0007669"/>
    <property type="project" value="InterPro"/>
</dbReference>
<feature type="region of interest" description="Disordered" evidence="18">
    <location>
        <begin position="815"/>
        <end position="855"/>
    </location>
</feature>
<evidence type="ECO:0000256" key="1">
    <source>
        <dbReference type="ARBA" id="ARBA00004251"/>
    </source>
</evidence>
<dbReference type="PROSITE" id="PS50014">
    <property type="entry name" value="BROMODOMAIN_2"/>
    <property type="match status" value="1"/>
</dbReference>
<dbReference type="SMART" id="SM00473">
    <property type="entry name" value="PAN_AP"/>
    <property type="match status" value="1"/>
</dbReference>
<evidence type="ECO:0000256" key="15">
    <source>
        <dbReference type="ARBA" id="ARBA00048679"/>
    </source>
</evidence>
<comment type="catalytic activity">
    <reaction evidence="14">
        <text>L-threonyl-[protein] + ATP = O-phospho-L-threonyl-[protein] + ADP + H(+)</text>
        <dbReference type="Rhea" id="RHEA:46608"/>
        <dbReference type="Rhea" id="RHEA-COMP:11060"/>
        <dbReference type="Rhea" id="RHEA-COMP:11605"/>
        <dbReference type="ChEBI" id="CHEBI:15378"/>
        <dbReference type="ChEBI" id="CHEBI:30013"/>
        <dbReference type="ChEBI" id="CHEBI:30616"/>
        <dbReference type="ChEBI" id="CHEBI:61977"/>
        <dbReference type="ChEBI" id="CHEBI:456216"/>
        <dbReference type="EC" id="2.7.11.1"/>
    </reaction>
</comment>
<dbReference type="CDD" id="cd01098">
    <property type="entry name" value="PAN_AP_plant"/>
    <property type="match status" value="1"/>
</dbReference>
<keyword evidence="13" id="KW-0325">Glycoprotein</keyword>
<dbReference type="Gene3D" id="3.30.200.20">
    <property type="entry name" value="Phosphorylase Kinase, domain 1"/>
    <property type="match status" value="1"/>
</dbReference>
<dbReference type="PROSITE" id="PS50948">
    <property type="entry name" value="PAN"/>
    <property type="match status" value="1"/>
</dbReference>
<dbReference type="SMART" id="SM00108">
    <property type="entry name" value="B_lectin"/>
    <property type="match status" value="1"/>
</dbReference>
<evidence type="ECO:0000256" key="5">
    <source>
        <dbReference type="ARBA" id="ARBA00022679"/>
    </source>
</evidence>
<feature type="domain" description="Bromo" evidence="22">
    <location>
        <begin position="868"/>
        <end position="938"/>
    </location>
</feature>
<evidence type="ECO:0000256" key="2">
    <source>
        <dbReference type="ARBA" id="ARBA00012513"/>
    </source>
</evidence>
<dbReference type="Gene3D" id="1.10.510.10">
    <property type="entry name" value="Transferase(Phosphotransferase) domain 1"/>
    <property type="match status" value="1"/>
</dbReference>
<keyword evidence="19" id="KW-1133">Transmembrane helix</keyword>
<feature type="region of interest" description="Disordered" evidence="18">
    <location>
        <begin position="955"/>
        <end position="1001"/>
    </location>
</feature>
<evidence type="ECO:0000256" key="6">
    <source>
        <dbReference type="ARBA" id="ARBA00022729"/>
    </source>
</evidence>
<dbReference type="Pfam" id="PF08276">
    <property type="entry name" value="PAN_2"/>
    <property type="match status" value="1"/>
</dbReference>
<keyword evidence="8" id="KW-0418">Kinase</keyword>
<evidence type="ECO:0000259" key="21">
    <source>
        <dbReference type="PROSITE" id="PS50011"/>
    </source>
</evidence>
<dbReference type="InterPro" id="IPR011009">
    <property type="entry name" value="Kinase-like_dom_sf"/>
</dbReference>
<evidence type="ECO:0000256" key="16">
    <source>
        <dbReference type="PROSITE-ProRule" id="PRU00035"/>
    </source>
</evidence>
<dbReference type="EMBL" id="CM000146">
    <property type="protein sequence ID" value="EEE70170.1"/>
    <property type="molecule type" value="Genomic_DNA"/>
</dbReference>
<evidence type="ECO:0000256" key="12">
    <source>
        <dbReference type="ARBA" id="ARBA00023170"/>
    </source>
</evidence>
<dbReference type="PANTHER" id="PTHR27002">
    <property type="entry name" value="RECEPTOR-LIKE SERINE/THREONINE-PROTEIN KINASE SD1-8"/>
    <property type="match status" value="1"/>
</dbReference>
<dbReference type="PROSITE" id="PS00633">
    <property type="entry name" value="BROMODOMAIN_1"/>
    <property type="match status" value="1"/>
</dbReference>
<dbReference type="SUPFAM" id="SSF47370">
    <property type="entry name" value="Bromodomain"/>
    <property type="match status" value="1"/>
</dbReference>
<feature type="signal peptide" evidence="20">
    <location>
        <begin position="1"/>
        <end position="27"/>
    </location>
</feature>
<protein>
    <recommendedName>
        <fullName evidence="2">non-specific serine/threonine protein kinase</fullName>
        <ecNumber evidence="2">2.7.11.1</ecNumber>
    </recommendedName>
</protein>
<keyword evidence="6 20" id="KW-0732">Signal</keyword>
<evidence type="ECO:0000259" key="23">
    <source>
        <dbReference type="PROSITE" id="PS50927"/>
    </source>
</evidence>
<dbReference type="Pfam" id="PF01453">
    <property type="entry name" value="B_lectin"/>
    <property type="match status" value="1"/>
</dbReference>
<dbReference type="InterPro" id="IPR018359">
    <property type="entry name" value="Bromodomain_CS"/>
</dbReference>
<comment type="catalytic activity">
    <reaction evidence="15">
        <text>L-seryl-[protein] + ATP = O-phospho-L-seryl-[protein] + ADP + H(+)</text>
        <dbReference type="Rhea" id="RHEA:17989"/>
        <dbReference type="Rhea" id="RHEA-COMP:9863"/>
        <dbReference type="Rhea" id="RHEA-COMP:11604"/>
        <dbReference type="ChEBI" id="CHEBI:15378"/>
        <dbReference type="ChEBI" id="CHEBI:29999"/>
        <dbReference type="ChEBI" id="CHEBI:30616"/>
        <dbReference type="ChEBI" id="CHEBI:83421"/>
        <dbReference type="ChEBI" id="CHEBI:456216"/>
        <dbReference type="EC" id="2.7.11.1"/>
    </reaction>
</comment>
<dbReference type="GO" id="GO:0005524">
    <property type="term" value="F:ATP binding"/>
    <property type="evidence" value="ECO:0007669"/>
    <property type="project" value="UniProtKB-UniRule"/>
</dbReference>
<feature type="compositionally biased region" description="Basic and acidic residues" evidence="18">
    <location>
        <begin position="831"/>
        <end position="840"/>
    </location>
</feature>
<accession>B9G4X2</accession>
<keyword evidence="9 17" id="KW-0067">ATP-binding</keyword>
<feature type="domain" description="Protein kinase" evidence="21">
    <location>
        <begin position="535"/>
        <end position="812"/>
    </location>
</feature>
<sequence length="1322" mass="144284">MDWPASASTCIAILLFVFLISWPSLCASDDRLAIGKTLSPGATLVSDGGAFAMGFFSPSSNSTNATSSGLYLGIWYNNIPKLTVVWVADQAAPIADHPSSPASTLAVASDGNLVLSDGATGRVLWRTNVTAGVNSSASSGGGVGAVAVLANSGNLVLRLPDGTALWETFENPGNAFLPGMKIGVTYRTRGGVRLVSWKGATDPSPGNFSFGGDPDRPLQVVIWKGSRVYWRSNPWKGYMVVDSNYQKGGRSAIYTAVVSTDEEIYAAFTLSDGAPPMQYTLGYAGDLRLQSWSTETSSWATLAEYPTRACSAFGSCGPFGYCGDVTATASTCYCLPGFEPASAAGWSRGDFTLGCRRREAVRCGDGFVAVANLKLPDWYLHVGNRSYEECAAECRRNCSCVAYAYANLTGSSTRDATRCLVWGGDLVDMEKVVGTWGDFGETLYLRLAGAGRKPRTSALRFALPIVLASVLIPICILICAPKIKEIIKKKYGENNKRRALRVLSISDDLGQEIPAKDLEFPFVEYDKILVATDNFSEASLIGKGGFGKVYKGVLDGREVAVKRLSSWSEQGIVEFRNEVVLIAKLQHRNLVRLVGCSIEGDEKLLIYEYMPNKSLDASLFKGKRKSVLDWSTRFKIVKGVARGLLYLHQDSRLTIIHRDLKASNILLDAEMNPKISDFGMARIFGNNQQKEVTKRVVGTYGYMAPEYAMGGIFSMKSDVYSFGVLLLEIVSGSKISSIDLIEDSPNLPVYAWNLWNEGKADIMIDSTITANCLLDEVILCIHVALLCVQENLNDRPLMSDVVLILEKGSKSLPAPNRPAYFAQRNNNEVEQGEKTRKATDGSEEPSDSGPTTPLPDKKLLVFVLDRLQKKDTYGVFSDPVDPEELPDYHDIIKHPMDFSTIRKKLNKGAYGNLEQFEDDVFLLTSNAMCYNSPDTIYYRQARAIQELAKKDFENLRQDSDASEPEPEPEIKPDPEPKPQPRRGRPPNKNTIKQKVGKPPVERATADFSGATLASVGNNGHRTQPPFDLQRQVMNGSFIADVLRASFASRNNGYNWSNERKLERIEDYSGSIGKWSAKSGRKPILTEESSRSTYCQPQPSSSIYELPVSSSYNETRKLLVPVGVQLQQSYPRSLARFAAQLGPVAWEIASKRIERALPPGTKFGRGWVGDGEAPNATQPPVLTTSSTALIHPSSTETSSEQPTHNGTASTSHSAGPQPSSAPYASSTITTHRVNCQSLPSQQHGSVPQVSAERGEHGAEVKGNHNNLHERPAIQHTVNGFSAVSEKGIFYPVSISNRIYTAIEIGNLAPQTTQSEIRSIEDLN</sequence>
<dbReference type="InterPro" id="IPR001480">
    <property type="entry name" value="Bulb-type_lectin_dom"/>
</dbReference>
<dbReference type="InterPro" id="IPR017441">
    <property type="entry name" value="Protein_kinase_ATP_BS"/>
</dbReference>
<dbReference type="EC" id="2.7.11.1" evidence="2"/>
<dbReference type="CDD" id="cd00028">
    <property type="entry name" value="B_lectin"/>
    <property type="match status" value="1"/>
</dbReference>
<dbReference type="InterPro" id="IPR001487">
    <property type="entry name" value="Bromodomain"/>
</dbReference>
<dbReference type="PROSITE" id="PS00107">
    <property type="entry name" value="PROTEIN_KINASE_ATP"/>
    <property type="match status" value="1"/>
</dbReference>
<evidence type="ECO:0000256" key="17">
    <source>
        <dbReference type="PROSITE-ProRule" id="PRU10141"/>
    </source>
</evidence>
<evidence type="ECO:0000259" key="22">
    <source>
        <dbReference type="PROSITE" id="PS50014"/>
    </source>
</evidence>
<evidence type="ECO:0000256" key="13">
    <source>
        <dbReference type="ARBA" id="ARBA00023180"/>
    </source>
</evidence>
<keyword evidence="5" id="KW-0808">Transferase</keyword>
<evidence type="ECO:0000256" key="18">
    <source>
        <dbReference type="SAM" id="MobiDB-lite"/>
    </source>
</evidence>
<dbReference type="InterPro" id="IPR036426">
    <property type="entry name" value="Bulb-type_lectin_dom_sf"/>
</dbReference>
<dbReference type="PANTHER" id="PTHR27002:SF1095">
    <property type="entry name" value="G-TYPE LECTIN S-RECEPTOR-LIKE SERINE_THREONINE-PROTEIN KINASE RKS1"/>
    <property type="match status" value="1"/>
</dbReference>
<dbReference type="InterPro" id="IPR000858">
    <property type="entry name" value="S_locus_glycoprot_dom"/>
</dbReference>
<keyword evidence="11" id="KW-1015">Disulfide bond</keyword>
<proteinExistence type="predicted"/>
<evidence type="ECO:0000256" key="10">
    <source>
        <dbReference type="ARBA" id="ARBA00023117"/>
    </source>
</evidence>
<keyword evidence="19" id="KW-0472">Membrane</keyword>
<dbReference type="Gene3D" id="2.90.10.10">
    <property type="entry name" value="Bulb-type lectin domain"/>
    <property type="match status" value="1"/>
</dbReference>
<feature type="chain" id="PRO_5002884320" description="non-specific serine/threonine protein kinase" evidence="20">
    <location>
        <begin position="28"/>
        <end position="1322"/>
    </location>
</feature>
<dbReference type="InterPro" id="IPR000719">
    <property type="entry name" value="Prot_kinase_dom"/>
</dbReference>
<dbReference type="InterPro" id="IPR008271">
    <property type="entry name" value="Ser/Thr_kinase_AS"/>
</dbReference>
<dbReference type="PROSITE" id="PS50927">
    <property type="entry name" value="BULB_LECTIN"/>
    <property type="match status" value="1"/>
</dbReference>
<dbReference type="GO" id="GO:0051707">
    <property type="term" value="P:response to other organism"/>
    <property type="evidence" value="ECO:0007669"/>
    <property type="project" value="UniProtKB-ARBA"/>
</dbReference>
<keyword evidence="4" id="KW-0723">Serine/threonine-protein kinase</keyword>
<dbReference type="SMART" id="SM00220">
    <property type="entry name" value="S_TKc"/>
    <property type="match status" value="1"/>
</dbReference>
<dbReference type="CDD" id="cd04369">
    <property type="entry name" value="Bromodomain"/>
    <property type="match status" value="1"/>
</dbReference>
<evidence type="ECO:0000313" key="25">
    <source>
        <dbReference type="EMBL" id="EEE70170.1"/>
    </source>
</evidence>
<dbReference type="SMR" id="B9G4X2"/>
<comment type="subcellular location">
    <subcellularLocation>
        <location evidence="1">Cell membrane</location>
        <topology evidence="1">Single-pass type I membrane protein</topology>
    </subcellularLocation>
</comment>
<dbReference type="GO" id="GO:0005886">
    <property type="term" value="C:plasma membrane"/>
    <property type="evidence" value="ECO:0007669"/>
    <property type="project" value="UniProtKB-SubCell"/>
</dbReference>
<feature type="compositionally biased region" description="Polar residues" evidence="18">
    <location>
        <begin position="1200"/>
        <end position="1224"/>
    </location>
</feature>
<feature type="domain" description="Apple" evidence="24">
    <location>
        <begin position="363"/>
        <end position="448"/>
    </location>
</feature>
<evidence type="ECO:0000259" key="24">
    <source>
        <dbReference type="PROSITE" id="PS50948"/>
    </source>
</evidence>
<dbReference type="PROSITE" id="PS50011">
    <property type="entry name" value="PROTEIN_KINASE_DOM"/>
    <property type="match status" value="1"/>
</dbReference>
<evidence type="ECO:0000256" key="14">
    <source>
        <dbReference type="ARBA" id="ARBA00047899"/>
    </source>
</evidence>
<dbReference type="Gene3D" id="1.20.920.10">
    <property type="entry name" value="Bromodomain-like"/>
    <property type="match status" value="1"/>
</dbReference>
<feature type="compositionally biased region" description="Polar residues" evidence="18">
    <location>
        <begin position="1237"/>
        <end position="1247"/>
    </location>
</feature>
<dbReference type="Proteomes" id="UP000007752">
    <property type="component" value="Chromosome 9"/>
</dbReference>
<evidence type="ECO:0000256" key="4">
    <source>
        <dbReference type="ARBA" id="ARBA00022527"/>
    </source>
</evidence>
<organism evidence="25">
    <name type="scientific">Oryza sativa subsp. japonica</name>
    <name type="common">Rice</name>
    <dbReference type="NCBI Taxonomy" id="39947"/>
    <lineage>
        <taxon>Eukaryota</taxon>
        <taxon>Viridiplantae</taxon>
        <taxon>Streptophyta</taxon>
        <taxon>Embryophyta</taxon>
        <taxon>Tracheophyta</taxon>
        <taxon>Spermatophyta</taxon>
        <taxon>Magnoliopsida</taxon>
        <taxon>Liliopsida</taxon>
        <taxon>Poales</taxon>
        <taxon>Poaceae</taxon>
        <taxon>BOP clade</taxon>
        <taxon>Oryzoideae</taxon>
        <taxon>Oryzeae</taxon>
        <taxon>Oryzinae</taxon>
        <taxon>Oryza</taxon>
        <taxon>Oryza sativa</taxon>
    </lineage>
</organism>
<reference evidence="25" key="2">
    <citation type="submission" date="2008-12" db="EMBL/GenBank/DDBJ databases">
        <title>Improved gene annotation of the rice (Oryza sativa) genomes.</title>
        <authorList>
            <person name="Wang J."/>
            <person name="Li R."/>
            <person name="Fan W."/>
            <person name="Huang Q."/>
            <person name="Zhang J."/>
            <person name="Zhou Y."/>
            <person name="Hu Y."/>
            <person name="Zi S."/>
            <person name="Li J."/>
            <person name="Ni P."/>
            <person name="Zheng H."/>
            <person name="Zhang Y."/>
            <person name="Zhao M."/>
            <person name="Hao Q."/>
            <person name="McDermott J."/>
            <person name="Samudrala R."/>
            <person name="Kristiansen K."/>
            <person name="Wong G.K.-S."/>
        </authorList>
    </citation>
    <scope>NUCLEOTIDE SEQUENCE</scope>
</reference>
<keyword evidence="3" id="KW-1003">Cell membrane</keyword>
<keyword evidence="12" id="KW-0675">Receptor</keyword>
<keyword evidence="19" id="KW-0812">Transmembrane</keyword>
<reference evidence="25" key="1">
    <citation type="journal article" date="2005" name="PLoS Biol.">
        <title>The genomes of Oryza sativa: a history of duplications.</title>
        <authorList>
            <person name="Yu J."/>
            <person name="Wang J."/>
            <person name="Lin W."/>
            <person name="Li S."/>
            <person name="Li H."/>
            <person name="Zhou J."/>
            <person name="Ni P."/>
            <person name="Dong W."/>
            <person name="Hu S."/>
            <person name="Zeng C."/>
            <person name="Zhang J."/>
            <person name="Zhang Y."/>
            <person name="Li R."/>
            <person name="Xu Z."/>
            <person name="Li S."/>
            <person name="Li X."/>
            <person name="Zheng H."/>
            <person name="Cong L."/>
            <person name="Lin L."/>
            <person name="Yin J."/>
            <person name="Geng J."/>
            <person name="Li G."/>
            <person name="Shi J."/>
            <person name="Liu J."/>
            <person name="Lv H."/>
            <person name="Li J."/>
            <person name="Wang J."/>
            <person name="Deng Y."/>
            <person name="Ran L."/>
            <person name="Shi X."/>
            <person name="Wang X."/>
            <person name="Wu Q."/>
            <person name="Li C."/>
            <person name="Ren X."/>
            <person name="Wang J."/>
            <person name="Wang X."/>
            <person name="Li D."/>
            <person name="Liu D."/>
            <person name="Zhang X."/>
            <person name="Ji Z."/>
            <person name="Zhao W."/>
            <person name="Sun Y."/>
            <person name="Zhang Z."/>
            <person name="Bao J."/>
            <person name="Han Y."/>
            <person name="Dong L."/>
            <person name="Ji J."/>
            <person name="Chen P."/>
            <person name="Wu S."/>
            <person name="Liu J."/>
            <person name="Xiao Y."/>
            <person name="Bu D."/>
            <person name="Tan J."/>
            <person name="Yang L."/>
            <person name="Ye C."/>
            <person name="Zhang J."/>
            <person name="Xu J."/>
            <person name="Zhou Y."/>
            <person name="Yu Y."/>
            <person name="Zhang B."/>
            <person name="Zhuang S."/>
            <person name="Wei H."/>
            <person name="Liu B."/>
            <person name="Lei M."/>
            <person name="Yu H."/>
            <person name="Li Y."/>
            <person name="Xu H."/>
            <person name="Wei S."/>
            <person name="He X."/>
            <person name="Fang L."/>
            <person name="Zhang Z."/>
            <person name="Zhang Y."/>
            <person name="Huang X."/>
            <person name="Su Z."/>
            <person name="Tong W."/>
            <person name="Li J."/>
            <person name="Tong Z."/>
            <person name="Li S."/>
            <person name="Ye J."/>
            <person name="Wang L."/>
            <person name="Fang L."/>
            <person name="Lei T."/>
            <person name="Chen C."/>
            <person name="Chen H."/>
            <person name="Xu Z."/>
            <person name="Li H."/>
            <person name="Huang H."/>
            <person name="Zhang F."/>
            <person name="Xu H."/>
            <person name="Li N."/>
            <person name="Zhao C."/>
            <person name="Li S."/>
            <person name="Dong L."/>
            <person name="Huang Y."/>
            <person name="Li L."/>
            <person name="Xi Y."/>
            <person name="Qi Q."/>
            <person name="Li W."/>
            <person name="Zhang B."/>
            <person name="Hu W."/>
            <person name="Zhang Y."/>
            <person name="Tian X."/>
            <person name="Jiao Y."/>
            <person name="Liang X."/>
            <person name="Jin J."/>
            <person name="Gao L."/>
            <person name="Zheng W."/>
            <person name="Hao B."/>
            <person name="Liu S."/>
            <person name="Wang W."/>
            <person name="Yuan L."/>
            <person name="Cao M."/>
            <person name="McDermott J."/>
            <person name="Samudrala R."/>
            <person name="Wang J."/>
            <person name="Wong G.K."/>
            <person name="Yang H."/>
        </authorList>
    </citation>
    <scope>NUCLEOTIDE SEQUENCE [LARGE SCALE GENOMIC DNA]</scope>
</reference>
<feature type="binding site" evidence="17">
    <location>
        <position position="562"/>
    </location>
    <ligand>
        <name>ATP</name>
        <dbReference type="ChEBI" id="CHEBI:30616"/>
    </ligand>
</feature>
<dbReference type="GO" id="GO:0004674">
    <property type="term" value="F:protein serine/threonine kinase activity"/>
    <property type="evidence" value="ECO:0007669"/>
    <property type="project" value="UniProtKB-KW"/>
</dbReference>
<feature type="compositionally biased region" description="Basic and acidic residues" evidence="18">
    <location>
        <begin position="968"/>
        <end position="978"/>
    </location>
</feature>
<evidence type="ECO:0000256" key="3">
    <source>
        <dbReference type="ARBA" id="ARBA00022475"/>
    </source>
</evidence>
<dbReference type="CDD" id="cd14066">
    <property type="entry name" value="STKc_IRAK"/>
    <property type="match status" value="1"/>
</dbReference>
<dbReference type="InterPro" id="IPR001245">
    <property type="entry name" value="Ser-Thr/Tyr_kinase_cat_dom"/>
</dbReference>
<evidence type="ECO:0000256" key="8">
    <source>
        <dbReference type="ARBA" id="ARBA00022777"/>
    </source>
</evidence>
<feature type="domain" description="Bulb-type lectin" evidence="23">
    <location>
        <begin position="29"/>
        <end position="170"/>
    </location>
</feature>